<name>A0AC59FVU1_CLODI</name>
<proteinExistence type="predicted"/>
<protein>
    <submittedName>
        <fullName evidence="1">Rhamnulokinase</fullName>
    </submittedName>
</protein>
<accession>A0AC59FVU1</accession>
<keyword evidence="2" id="KW-1185">Reference proteome</keyword>
<evidence type="ECO:0000313" key="2">
    <source>
        <dbReference type="Proteomes" id="UP001510562"/>
    </source>
</evidence>
<dbReference type="Proteomes" id="UP001510562">
    <property type="component" value="Chromosome"/>
</dbReference>
<reference evidence="1 2" key="1">
    <citation type="journal article" date="2015" name="Genome Announc.">
        <title>Complete Genome Sequence of the Clostridium difficile Type Strain DSM 1296T.</title>
        <authorList>
            <person name="Riedel T."/>
            <person name="Bunk B."/>
            <person name="Wittmann J."/>
            <person name="Thurmer A."/>
            <person name="Sproer C."/>
            <person name="Gronow S."/>
            <person name="Liesegang H."/>
            <person name="Daniel R."/>
            <person name="Overmann J."/>
        </authorList>
    </citation>
    <scope>NUCLEOTIDE SEQUENCE [LARGE SCALE GENOMIC DNA]</scope>
    <source>
        <strain evidence="2">ATCC 9689 / DSM 1296 / BCRC 10642 / JCM 1296 / NCIMB 10666 / NCTC 11209 / 90556-M6S</strain>
    </source>
</reference>
<sequence length="464" mass="53056">MRYYLAIDIGASSGRHIISYINNGKLEIEEVYRFKNNLIKKDGHFCWDISKLFSEIKNGIKKCIKINKIPVSVAIDTWAVDFVLLDEKDNILGNCVSYRDNRTDGIMEEAFKIIDKKELYLKTGIQFQKFNTIYQLLAIKNQQPDLLEKAKSFLMIPDYFNFLLTGKKVTEYTNATTTQLVNTTTNNWDEEIINKLGFDKMLFAKIKTPKTILGSLKKELVEELGCDLEVILPVTHDTGSAFMSTPVKNRSILLSSGTWSLLGVELERPKCKLEALDYNFTNEGGYEYRYRFLKNIMGLWMIQEARKCYDSKHSFTELVEHARLSEGFKSIVDVNDDRFLNPENMVQEIIKYCIETNQTEPQTVGEVAYCIFNSLAKSYSKSINEIEKIIEEKLETISVFGGGCQNELLNELIAKESGKKVLAGPVEATALGNIVCQLIAKNELNDLEQARDIIRNSFDIIQYN</sequence>
<evidence type="ECO:0000313" key="1">
    <source>
        <dbReference type="EMBL" id="AKP41501.1"/>
    </source>
</evidence>
<organism evidence="1 2">
    <name type="scientific">Clostridioides difficile ATCC 9689 = DSM 1296</name>
    <dbReference type="NCBI Taxonomy" id="1121308"/>
    <lineage>
        <taxon>Bacteria</taxon>
        <taxon>Bacillati</taxon>
        <taxon>Bacillota</taxon>
        <taxon>Clostridia</taxon>
        <taxon>Peptostreptococcales</taxon>
        <taxon>Peptostreptococcaceae</taxon>
        <taxon>Clostridioides</taxon>
    </lineage>
</organism>
<dbReference type="EMBL" id="CP011968">
    <property type="protein sequence ID" value="AKP41501.1"/>
    <property type="molecule type" value="Genomic_DNA"/>
</dbReference>
<gene>
    <name evidence="1" type="ORF">CDIF1296T_00609</name>
</gene>